<sequence>MARAAGGFREEQFWEACAELKQPKLAGANWELLMEAMGICVYRLWDQDTRVYKYKVFGTLKNCPPALLTDVYMDLDYRKQWDQHVEGRFLGHGKGGHQKIQAYILAIKEQERGFHFHISGSHSPSFGSQRLSMDHVLITCGQLYERECNGQTVVYWQVKCPMLKPNRDYVYVRERRDLDVEGRKVFVVLAQSISHSQFPERSGVVRVTQCEHRLAITSDGRNGSKVFMYYFDNLRVQIPTWLLKRALKNGVPEFLNNLEKACRNYPRRY</sequence>
<dbReference type="Ensembl" id="ENSECAT00000070809.2">
    <property type="protein sequence ID" value="ENSECAP00000048218.2"/>
    <property type="gene ID" value="ENSECAG00000048512.1"/>
</dbReference>
<dbReference type="Proteomes" id="UP000002281">
    <property type="component" value="Chromosome 11"/>
</dbReference>
<protein>
    <recommendedName>
        <fullName evidence="9">Phosphatidylcholine transfer protein</fullName>
    </recommendedName>
    <alternativeName>
        <fullName evidence="11">START domain-containing protein 2</fullName>
    </alternativeName>
    <alternativeName>
        <fullName evidence="10">StAR-related lipid transfer protein 2</fullName>
    </alternativeName>
</protein>
<dbReference type="SMART" id="SM00234">
    <property type="entry name" value="START"/>
    <property type="match status" value="1"/>
</dbReference>
<dbReference type="PROSITE" id="PS50848">
    <property type="entry name" value="START"/>
    <property type="match status" value="1"/>
</dbReference>
<dbReference type="InterPro" id="IPR051213">
    <property type="entry name" value="START_lipid_transfer"/>
</dbReference>
<evidence type="ECO:0000256" key="4">
    <source>
        <dbReference type="ARBA" id="ARBA00022553"/>
    </source>
</evidence>
<feature type="domain" description="START" evidence="12">
    <location>
        <begin position="30"/>
        <end position="267"/>
    </location>
</feature>
<evidence type="ECO:0000313" key="13">
    <source>
        <dbReference type="Ensembl" id="ENSECAP00000048218.2"/>
    </source>
</evidence>
<dbReference type="FunFam" id="3.30.530.20:FF:000017">
    <property type="entry name" value="Phosphatidylcholine transfer protein, putative"/>
    <property type="match status" value="1"/>
</dbReference>
<keyword evidence="3" id="KW-0963">Cytoplasm</keyword>
<evidence type="ECO:0000256" key="11">
    <source>
        <dbReference type="ARBA" id="ARBA00079049"/>
    </source>
</evidence>
<name>A0A5F5PI95_HORSE</name>
<comment type="subcellular location">
    <subcellularLocation>
        <location evidence="1">Cytoplasm</location>
    </subcellularLocation>
</comment>
<dbReference type="GO" id="GO:0005829">
    <property type="term" value="C:cytosol"/>
    <property type="evidence" value="ECO:0007669"/>
    <property type="project" value="UniProtKB-ARBA"/>
</dbReference>
<keyword evidence="6" id="KW-0445">Lipid transport</keyword>
<dbReference type="GO" id="GO:0008525">
    <property type="term" value="F:phosphatidylcholine transporter activity"/>
    <property type="evidence" value="ECO:0000318"/>
    <property type="project" value="GO_Central"/>
</dbReference>
<evidence type="ECO:0000256" key="8">
    <source>
        <dbReference type="ARBA" id="ARBA00063535"/>
    </source>
</evidence>
<evidence type="ECO:0000256" key="5">
    <source>
        <dbReference type="ARBA" id="ARBA00022990"/>
    </source>
</evidence>
<dbReference type="GeneTree" id="ENSGT00940000156843"/>
<dbReference type="Pfam" id="PF01852">
    <property type="entry name" value="START"/>
    <property type="match status" value="2"/>
</dbReference>
<accession>A0A5F5PI95</accession>
<comment type="subunit">
    <text evidence="8">Interacts with ACOT13/THEM2.</text>
</comment>
<proteinExistence type="predicted"/>
<evidence type="ECO:0000256" key="3">
    <source>
        <dbReference type="ARBA" id="ARBA00022490"/>
    </source>
</evidence>
<keyword evidence="7" id="KW-0446">Lipid-binding</keyword>
<dbReference type="ExpressionAtlas" id="A0A5F5PI95">
    <property type="expression patterns" value="baseline"/>
</dbReference>
<evidence type="ECO:0000256" key="10">
    <source>
        <dbReference type="ARBA" id="ARBA00077188"/>
    </source>
</evidence>
<organism evidence="13 14">
    <name type="scientific">Equus caballus</name>
    <name type="common">Horse</name>
    <dbReference type="NCBI Taxonomy" id="9796"/>
    <lineage>
        <taxon>Eukaryota</taxon>
        <taxon>Metazoa</taxon>
        <taxon>Chordata</taxon>
        <taxon>Craniata</taxon>
        <taxon>Vertebrata</taxon>
        <taxon>Euteleostomi</taxon>
        <taxon>Mammalia</taxon>
        <taxon>Eutheria</taxon>
        <taxon>Laurasiatheria</taxon>
        <taxon>Perissodactyla</taxon>
        <taxon>Equidae</taxon>
        <taxon>Equus</taxon>
    </lineage>
</organism>
<dbReference type="InterPro" id="IPR002913">
    <property type="entry name" value="START_lipid-bd_dom"/>
</dbReference>
<evidence type="ECO:0000256" key="1">
    <source>
        <dbReference type="ARBA" id="ARBA00004496"/>
    </source>
</evidence>
<dbReference type="Bgee" id="ENSECAG00000029088">
    <property type="expression patterns" value="Expressed in bone marrow and 23 other cell types or tissues"/>
</dbReference>
<evidence type="ECO:0000256" key="6">
    <source>
        <dbReference type="ARBA" id="ARBA00023055"/>
    </source>
</evidence>
<keyword evidence="2" id="KW-0813">Transport</keyword>
<reference evidence="13" key="3">
    <citation type="submission" date="2025-09" db="UniProtKB">
        <authorList>
            <consortium name="Ensembl"/>
        </authorList>
    </citation>
    <scope>IDENTIFICATION</scope>
    <source>
        <strain evidence="13">Thoroughbred</strain>
    </source>
</reference>
<gene>
    <name evidence="13" type="primary">LOC100070604</name>
</gene>
<dbReference type="AlphaFoldDB" id="A0A5F5PI95"/>
<evidence type="ECO:0000259" key="12">
    <source>
        <dbReference type="PROSITE" id="PS50848"/>
    </source>
</evidence>
<keyword evidence="5" id="KW-0007">Acetylation</keyword>
<dbReference type="PANTHER" id="PTHR19308">
    <property type="entry name" value="PHOSPHATIDYLCHOLINE TRANSFER PROTEIN"/>
    <property type="match status" value="1"/>
</dbReference>
<reference evidence="13 14" key="1">
    <citation type="journal article" date="2009" name="Science">
        <title>Genome sequence, comparative analysis, and population genetics of the domestic horse.</title>
        <authorList>
            <consortium name="Broad Institute Genome Sequencing Platform"/>
            <consortium name="Broad Institute Whole Genome Assembly Team"/>
            <person name="Wade C.M."/>
            <person name="Giulotto E."/>
            <person name="Sigurdsson S."/>
            <person name="Zoli M."/>
            <person name="Gnerre S."/>
            <person name="Imsland F."/>
            <person name="Lear T.L."/>
            <person name="Adelson D.L."/>
            <person name="Bailey E."/>
            <person name="Bellone R.R."/>
            <person name="Bloecker H."/>
            <person name="Distl O."/>
            <person name="Edgar R.C."/>
            <person name="Garber M."/>
            <person name="Leeb T."/>
            <person name="Mauceli E."/>
            <person name="MacLeod J.N."/>
            <person name="Penedo M.C.T."/>
            <person name="Raison J.M."/>
            <person name="Sharpe T."/>
            <person name="Vogel J."/>
            <person name="Andersson L."/>
            <person name="Antczak D.F."/>
            <person name="Biagi T."/>
            <person name="Binns M.M."/>
            <person name="Chowdhary B.P."/>
            <person name="Coleman S.J."/>
            <person name="Della Valle G."/>
            <person name="Fryc S."/>
            <person name="Guerin G."/>
            <person name="Hasegawa T."/>
            <person name="Hill E.W."/>
            <person name="Jurka J."/>
            <person name="Kiialainen A."/>
            <person name="Lindgren G."/>
            <person name="Liu J."/>
            <person name="Magnani E."/>
            <person name="Mickelson J.R."/>
            <person name="Murray J."/>
            <person name="Nergadze S.G."/>
            <person name="Onofrio R."/>
            <person name="Pedroni S."/>
            <person name="Piras M.F."/>
            <person name="Raudsepp T."/>
            <person name="Rocchi M."/>
            <person name="Roeed K.H."/>
            <person name="Ryder O.A."/>
            <person name="Searle S."/>
            <person name="Skow L."/>
            <person name="Swinburne J.E."/>
            <person name="Syvaenen A.C."/>
            <person name="Tozaki T."/>
            <person name="Valberg S.J."/>
            <person name="Vaudin M."/>
            <person name="White J.R."/>
            <person name="Zody M.C."/>
            <person name="Lander E.S."/>
            <person name="Lindblad-Toh K."/>
        </authorList>
    </citation>
    <scope>NUCLEOTIDE SEQUENCE [LARGE SCALE GENOMIC DNA]</scope>
    <source>
        <strain evidence="13 14">Thoroughbred</strain>
    </source>
</reference>
<evidence type="ECO:0000256" key="7">
    <source>
        <dbReference type="ARBA" id="ARBA00023121"/>
    </source>
</evidence>
<evidence type="ECO:0000313" key="14">
    <source>
        <dbReference type="Proteomes" id="UP000002281"/>
    </source>
</evidence>
<dbReference type="GO" id="GO:0031210">
    <property type="term" value="F:phosphatidylcholine binding"/>
    <property type="evidence" value="ECO:0000318"/>
    <property type="project" value="GO_Central"/>
</dbReference>
<keyword evidence="4" id="KW-0597">Phosphoprotein</keyword>
<reference evidence="13" key="2">
    <citation type="submission" date="2025-08" db="UniProtKB">
        <authorList>
            <consortium name="Ensembl"/>
        </authorList>
    </citation>
    <scope>IDENTIFICATION</scope>
    <source>
        <strain evidence="13">Thoroughbred</strain>
    </source>
</reference>
<evidence type="ECO:0000256" key="2">
    <source>
        <dbReference type="ARBA" id="ARBA00022448"/>
    </source>
</evidence>
<dbReference type="Gene3D" id="3.30.530.20">
    <property type="match status" value="2"/>
</dbReference>
<dbReference type="PANTHER" id="PTHR19308:SF39">
    <property type="entry name" value="PHOSPHATIDYLCHOLINE TRANSFER PROTEIN"/>
    <property type="match status" value="1"/>
</dbReference>
<keyword evidence="14" id="KW-1185">Reference proteome</keyword>
<dbReference type="SUPFAM" id="SSF55961">
    <property type="entry name" value="Bet v1-like"/>
    <property type="match status" value="1"/>
</dbReference>
<evidence type="ECO:0000256" key="9">
    <source>
        <dbReference type="ARBA" id="ARBA00069061"/>
    </source>
</evidence>
<dbReference type="InterPro" id="IPR023393">
    <property type="entry name" value="START-like_dom_sf"/>
</dbReference>